<organism evidence="7 8">
    <name type="scientific">Hasllibacter halocynthiae</name>
    <dbReference type="NCBI Taxonomy" id="595589"/>
    <lineage>
        <taxon>Bacteria</taxon>
        <taxon>Pseudomonadati</taxon>
        <taxon>Pseudomonadota</taxon>
        <taxon>Alphaproteobacteria</taxon>
        <taxon>Rhodobacterales</taxon>
        <taxon>Roseobacteraceae</taxon>
        <taxon>Hasllibacter</taxon>
    </lineage>
</organism>
<dbReference type="NCBIfam" id="TIGR03164">
    <property type="entry name" value="UHCUDC"/>
    <property type="match status" value="1"/>
</dbReference>
<dbReference type="Gene3D" id="1.10.3330.10">
    <property type="entry name" value="Oxo-4-hydroxy-4-carboxy-5-ureidoimidazoline decarboxylase"/>
    <property type="match status" value="1"/>
</dbReference>
<dbReference type="Proteomes" id="UP000238801">
    <property type="component" value="Unassembled WGS sequence"/>
</dbReference>
<evidence type="ECO:0000256" key="3">
    <source>
        <dbReference type="ARBA" id="ARBA00020071"/>
    </source>
</evidence>
<evidence type="ECO:0000256" key="5">
    <source>
        <dbReference type="ARBA" id="ARBA00032976"/>
    </source>
</evidence>
<protein>
    <recommendedName>
        <fullName evidence="3">Chitooligosaccharide deacetylase</fullName>
    </recommendedName>
    <alternativeName>
        <fullName evidence="5">Nodulation protein B</fullName>
    </alternativeName>
</protein>
<reference evidence="7 8" key="1">
    <citation type="submission" date="2018-03" db="EMBL/GenBank/DDBJ databases">
        <title>Genomic Encyclopedia of Archaeal and Bacterial Type Strains, Phase II (KMG-II): from individual species to whole genera.</title>
        <authorList>
            <person name="Goeker M."/>
        </authorList>
    </citation>
    <scope>NUCLEOTIDE SEQUENCE [LARGE SCALE GENOMIC DNA]</scope>
    <source>
        <strain evidence="7 8">DSM 29318</strain>
    </source>
</reference>
<dbReference type="GO" id="GO:0000255">
    <property type="term" value="P:allantoin metabolic process"/>
    <property type="evidence" value="ECO:0007669"/>
    <property type="project" value="InterPro"/>
</dbReference>
<dbReference type="SUPFAM" id="SSF88713">
    <property type="entry name" value="Glycoside hydrolase/deacetylase"/>
    <property type="match status" value="1"/>
</dbReference>
<accession>A0A2T0X9Z4</accession>
<keyword evidence="4" id="KW-0659">Purine metabolism</keyword>
<feature type="domain" description="NodB homology" evidence="6">
    <location>
        <begin position="69"/>
        <end position="281"/>
    </location>
</feature>
<dbReference type="GO" id="GO:0019628">
    <property type="term" value="P:urate catabolic process"/>
    <property type="evidence" value="ECO:0007669"/>
    <property type="project" value="UniProtKB-UniPathway"/>
</dbReference>
<evidence type="ECO:0000256" key="1">
    <source>
        <dbReference type="ARBA" id="ARBA00003236"/>
    </source>
</evidence>
<dbReference type="GO" id="GO:0006144">
    <property type="term" value="P:purine nucleobase metabolic process"/>
    <property type="evidence" value="ECO:0007669"/>
    <property type="project" value="UniProtKB-KW"/>
</dbReference>
<dbReference type="PANTHER" id="PTHR43123">
    <property type="entry name" value="POLYSACCHARIDE DEACETYLASE-RELATED"/>
    <property type="match status" value="1"/>
</dbReference>
<dbReference type="InterPro" id="IPR011330">
    <property type="entry name" value="Glyco_hydro/deAcase_b/a-brl"/>
</dbReference>
<name>A0A2T0X9Z4_9RHOB</name>
<comment type="function">
    <text evidence="1">Is involved in generating a small heat-stable compound (Nod), an acylated oligomer of N-acetylglucosamine, that stimulates mitosis in various plant protoplasts.</text>
</comment>
<evidence type="ECO:0000313" key="7">
    <source>
        <dbReference type="EMBL" id="PRY95771.1"/>
    </source>
</evidence>
<proteinExistence type="inferred from homology"/>
<dbReference type="PANTHER" id="PTHR43123:SF1">
    <property type="entry name" value="POLYSACCHARIDE DEACETYLASE-RELATED"/>
    <property type="match status" value="1"/>
</dbReference>
<evidence type="ECO:0000256" key="2">
    <source>
        <dbReference type="ARBA" id="ARBA00010973"/>
    </source>
</evidence>
<evidence type="ECO:0000313" key="8">
    <source>
        <dbReference type="Proteomes" id="UP000238801"/>
    </source>
</evidence>
<comment type="caution">
    <text evidence="7">The sequence shown here is derived from an EMBL/GenBank/DDBJ whole genome shotgun (WGS) entry which is preliminary data.</text>
</comment>
<dbReference type="SUPFAM" id="SSF158694">
    <property type="entry name" value="UraD-Like"/>
    <property type="match status" value="1"/>
</dbReference>
<dbReference type="GO" id="GO:0005975">
    <property type="term" value="P:carbohydrate metabolic process"/>
    <property type="evidence" value="ECO:0007669"/>
    <property type="project" value="InterPro"/>
</dbReference>
<dbReference type="Gene3D" id="3.20.20.370">
    <property type="entry name" value="Glycoside hydrolase/deacetylase"/>
    <property type="match status" value="1"/>
</dbReference>
<dbReference type="InterPro" id="IPR036778">
    <property type="entry name" value="OHCU_decarboxylase_sf"/>
</dbReference>
<dbReference type="Pfam" id="PF09349">
    <property type="entry name" value="OHCU_decarbox"/>
    <property type="match status" value="1"/>
</dbReference>
<dbReference type="UniPathway" id="UPA00394">
    <property type="reaction ID" value="UER00652"/>
</dbReference>
<sequence length="482" mass="53713">MPPRYPRDTLGYGPMPPDARWPDGARVALSLVLNYEEGAENSPLHGDAASEAFLSEITGAVPWEGQRHWNMESLYEYGARAGFWRLHRMLGELPVTVFGVANALLRSPTQVEAMRSADWEIACHGDRWVEHAFMSEEEEREEIRSAVRNHVAATGTRPEGWYTGRCSLNTVRLVHEEVGPLYTSDVYDDDLPHRVRIGDASQLALPYTLDCNDMRFAISAGHPDPSSWERHLTDTFDMLHEEGGRMMTVGLHCRLAGRPGRAIALRRFLDHVREKGGAWIATRADIARHWNEAHPPQEPQRTTPLSDRPVEIGAGATAPELSEEAFVDRFGDVFEHSAWVAAQAWRRELGPAHHSPAGMHAVMAEAFRNAPDADRLAVLNAHPDLAGKLASAGRLTADSTAEQASAGLDLLTDAEREAFQTLNAAYVEKHGFPFIIAVRDHDKPSIMSAMDRRLANDTGVERREAEAQVLRIARLRLEAMDW</sequence>
<dbReference type="InterPro" id="IPR002509">
    <property type="entry name" value="NODB_dom"/>
</dbReference>
<dbReference type="PROSITE" id="PS51677">
    <property type="entry name" value="NODB"/>
    <property type="match status" value="1"/>
</dbReference>
<dbReference type="InterPro" id="IPR017580">
    <property type="entry name" value="OHCU_decarboxylase-1"/>
</dbReference>
<comment type="similarity">
    <text evidence="2">Belongs to the polysaccharide deacetylase family.</text>
</comment>
<dbReference type="RefSeq" id="WP_106160113.1">
    <property type="nucleotide sequence ID" value="NZ_PVTT01000001.1"/>
</dbReference>
<dbReference type="OrthoDB" id="9787041at2"/>
<dbReference type="GO" id="GO:0016810">
    <property type="term" value="F:hydrolase activity, acting on carbon-nitrogen (but not peptide) bonds"/>
    <property type="evidence" value="ECO:0007669"/>
    <property type="project" value="InterPro"/>
</dbReference>
<dbReference type="Pfam" id="PF01522">
    <property type="entry name" value="Polysacc_deac_1"/>
    <property type="match status" value="1"/>
</dbReference>
<dbReference type="AlphaFoldDB" id="A0A2T0X9Z4"/>
<keyword evidence="8" id="KW-1185">Reference proteome</keyword>
<dbReference type="InterPro" id="IPR018020">
    <property type="entry name" value="OHCU_decarboxylase"/>
</dbReference>
<evidence type="ECO:0000256" key="4">
    <source>
        <dbReference type="ARBA" id="ARBA00022631"/>
    </source>
</evidence>
<dbReference type="EMBL" id="PVTT01000001">
    <property type="protein sequence ID" value="PRY95771.1"/>
    <property type="molecule type" value="Genomic_DNA"/>
</dbReference>
<evidence type="ECO:0000259" key="6">
    <source>
        <dbReference type="PROSITE" id="PS51677"/>
    </source>
</evidence>
<gene>
    <name evidence="7" type="ORF">BCF33_1399</name>
</gene>